<dbReference type="AlphaFoldDB" id="A0A062XUM8"/>
<dbReference type="EMBL" id="JMFG01000035">
    <property type="protein sequence ID" value="KDA53079.1"/>
    <property type="molecule type" value="Genomic_DNA"/>
</dbReference>
<evidence type="ECO:0000313" key="2">
    <source>
        <dbReference type="Proteomes" id="UP000027284"/>
    </source>
</evidence>
<protein>
    <recommendedName>
        <fullName evidence="3">Response regulatory domain-containing protein</fullName>
    </recommendedName>
</protein>
<sequence length="136" mass="13997">MRRVVLVSGNQAQAYQGALAASGFEAVTVPSYRQARMEVEAGAVAVVVCPEAPAWGGPDAQPLLAMPAALRRGCLLVLVNPGAQTGDGWRAFLANVDLLVAAADAPRLGELLRAALAAKKQLVGLLDPEAANRLSG</sequence>
<gene>
    <name evidence="1" type="ORF">EG19_08160</name>
</gene>
<keyword evidence="2" id="KW-1185">Reference proteome</keyword>
<name>A0A062XUM8_9BACT</name>
<reference evidence="1 2" key="1">
    <citation type="submission" date="2014-04" db="EMBL/GenBank/DDBJ databases">
        <title>The Genome Sequence of Thermoanaerobaculum aquaticum MP-01, The First Cultivated Group 23 Acidobacterium.</title>
        <authorList>
            <person name="Stamps B.W."/>
            <person name="Losey N.A."/>
            <person name="Lawson P.A."/>
            <person name="Stevenson B.S."/>
        </authorList>
    </citation>
    <scope>NUCLEOTIDE SEQUENCE [LARGE SCALE GENOMIC DNA]</scope>
    <source>
        <strain evidence="1 2">MP-01</strain>
    </source>
</reference>
<evidence type="ECO:0008006" key="3">
    <source>
        <dbReference type="Google" id="ProtNLM"/>
    </source>
</evidence>
<organism evidence="1 2">
    <name type="scientific">Thermoanaerobaculum aquaticum</name>
    <dbReference type="NCBI Taxonomy" id="1312852"/>
    <lineage>
        <taxon>Bacteria</taxon>
        <taxon>Pseudomonadati</taxon>
        <taxon>Acidobacteriota</taxon>
        <taxon>Thermoanaerobaculia</taxon>
        <taxon>Thermoanaerobaculales</taxon>
        <taxon>Thermoanaerobaculaceae</taxon>
        <taxon>Thermoanaerobaculum</taxon>
    </lineage>
</organism>
<dbReference type="STRING" id="1312852.EG19_08160"/>
<evidence type="ECO:0000313" key="1">
    <source>
        <dbReference type="EMBL" id="KDA53079.1"/>
    </source>
</evidence>
<dbReference type="Proteomes" id="UP000027284">
    <property type="component" value="Unassembled WGS sequence"/>
</dbReference>
<dbReference type="RefSeq" id="WP_053335241.1">
    <property type="nucleotide sequence ID" value="NZ_JMFG01000035.1"/>
</dbReference>
<accession>A0A062XUM8</accession>
<comment type="caution">
    <text evidence="1">The sequence shown here is derived from an EMBL/GenBank/DDBJ whole genome shotgun (WGS) entry which is preliminary data.</text>
</comment>
<proteinExistence type="predicted"/>